<dbReference type="InterPro" id="IPR000916">
    <property type="entry name" value="Bet_v_I/MLP"/>
</dbReference>
<dbReference type="GO" id="GO:0006952">
    <property type="term" value="P:defense response"/>
    <property type="evidence" value="ECO:0007669"/>
    <property type="project" value="InterPro"/>
</dbReference>
<dbReference type="PANTHER" id="PTHR31338:SF16">
    <property type="entry name" value="POLYKETIDE CYCLASE_DEHYDRASE AND LIPID TRANSPORT SUPERFAMILY PROTEIN"/>
    <property type="match status" value="1"/>
</dbReference>
<protein>
    <recommendedName>
        <fullName evidence="2">Bet v I/Major latex protein domain-containing protein</fullName>
    </recommendedName>
</protein>
<evidence type="ECO:0000313" key="3">
    <source>
        <dbReference type="EMBL" id="KAK9121698.1"/>
    </source>
</evidence>
<dbReference type="InterPro" id="IPR052006">
    <property type="entry name" value="MLP-like"/>
</dbReference>
<dbReference type="Gene3D" id="3.30.530.20">
    <property type="match status" value="1"/>
</dbReference>
<comment type="similarity">
    <text evidence="1">Belongs to the MLP family.</text>
</comment>
<gene>
    <name evidence="3" type="ORF">Syun_019315</name>
</gene>
<evidence type="ECO:0000256" key="1">
    <source>
        <dbReference type="ARBA" id="ARBA00038242"/>
    </source>
</evidence>
<keyword evidence="4" id="KW-1185">Reference proteome</keyword>
<dbReference type="CDD" id="cd07816">
    <property type="entry name" value="Bet_v1-like"/>
    <property type="match status" value="1"/>
</dbReference>
<reference evidence="3 4" key="1">
    <citation type="submission" date="2024-01" db="EMBL/GenBank/DDBJ databases">
        <title>Genome assemblies of Stephania.</title>
        <authorList>
            <person name="Yang L."/>
        </authorList>
    </citation>
    <scope>NUCLEOTIDE SEQUENCE [LARGE SCALE GENOMIC DNA]</scope>
    <source>
        <strain evidence="3">YNDBR</strain>
        <tissue evidence="3">Leaf</tissue>
    </source>
</reference>
<dbReference type="PANTHER" id="PTHR31338">
    <property type="entry name" value="POLYKETIDE CYCLASE/DEHYDRASE AND LIPID TRANSPORT SUPERFAMILY PROTEIN"/>
    <property type="match status" value="1"/>
</dbReference>
<feature type="domain" description="Bet v I/Major latex protein" evidence="2">
    <location>
        <begin position="2"/>
        <end position="153"/>
    </location>
</feature>
<sequence>MAQVEKLELACEVSCPTDKFYEFMKKDVAQLPHILPEYYKSCELLHGDGKSVGTIRLWKYTLGGSEVLVAKETIKSIDDINKTITYSIFEGDLKHMYKSFDIILEVVPMGNNGSLVKWHIVYEKEHEDHPHPHPYLELLNKIVNTLDSHLHKA</sequence>
<evidence type="ECO:0000313" key="4">
    <source>
        <dbReference type="Proteomes" id="UP001420932"/>
    </source>
</evidence>
<proteinExistence type="inferred from homology"/>
<comment type="caution">
    <text evidence="3">The sequence shown here is derived from an EMBL/GenBank/DDBJ whole genome shotgun (WGS) entry which is preliminary data.</text>
</comment>
<dbReference type="AlphaFoldDB" id="A0AAP0IVK6"/>
<dbReference type="EMBL" id="JBBNAF010000008">
    <property type="protein sequence ID" value="KAK9121698.1"/>
    <property type="molecule type" value="Genomic_DNA"/>
</dbReference>
<dbReference type="Proteomes" id="UP001420932">
    <property type="component" value="Unassembled WGS sequence"/>
</dbReference>
<dbReference type="SUPFAM" id="SSF55961">
    <property type="entry name" value="Bet v1-like"/>
    <property type="match status" value="1"/>
</dbReference>
<organism evidence="3 4">
    <name type="scientific">Stephania yunnanensis</name>
    <dbReference type="NCBI Taxonomy" id="152371"/>
    <lineage>
        <taxon>Eukaryota</taxon>
        <taxon>Viridiplantae</taxon>
        <taxon>Streptophyta</taxon>
        <taxon>Embryophyta</taxon>
        <taxon>Tracheophyta</taxon>
        <taxon>Spermatophyta</taxon>
        <taxon>Magnoliopsida</taxon>
        <taxon>Ranunculales</taxon>
        <taxon>Menispermaceae</taxon>
        <taxon>Menispermoideae</taxon>
        <taxon>Cissampelideae</taxon>
        <taxon>Stephania</taxon>
    </lineage>
</organism>
<evidence type="ECO:0000259" key="2">
    <source>
        <dbReference type="SMART" id="SM01037"/>
    </source>
</evidence>
<dbReference type="Pfam" id="PF00407">
    <property type="entry name" value="Bet_v_1"/>
    <property type="match status" value="1"/>
</dbReference>
<accession>A0AAP0IVK6</accession>
<dbReference type="InterPro" id="IPR023393">
    <property type="entry name" value="START-like_dom_sf"/>
</dbReference>
<name>A0AAP0IVK6_9MAGN</name>
<dbReference type="SMART" id="SM01037">
    <property type="entry name" value="Bet_v_1"/>
    <property type="match status" value="1"/>
</dbReference>